<evidence type="ECO:0000256" key="4">
    <source>
        <dbReference type="ARBA" id="ARBA00023242"/>
    </source>
</evidence>
<comment type="subcellular location">
    <subcellularLocation>
        <location evidence="1">Nucleus</location>
    </subcellularLocation>
</comment>
<dbReference type="GO" id="GO:0005634">
    <property type="term" value="C:nucleus"/>
    <property type="evidence" value="ECO:0007669"/>
    <property type="project" value="UniProtKB-SubCell"/>
</dbReference>
<organism evidence="5 6">
    <name type="scientific">Coniochaeta hoffmannii</name>
    <dbReference type="NCBI Taxonomy" id="91930"/>
    <lineage>
        <taxon>Eukaryota</taxon>
        <taxon>Fungi</taxon>
        <taxon>Dikarya</taxon>
        <taxon>Ascomycota</taxon>
        <taxon>Pezizomycotina</taxon>
        <taxon>Sordariomycetes</taxon>
        <taxon>Sordariomycetidae</taxon>
        <taxon>Coniochaetales</taxon>
        <taxon>Coniochaetaceae</taxon>
        <taxon>Coniochaeta</taxon>
    </lineage>
</organism>
<dbReference type="AlphaFoldDB" id="A0AA38SKX4"/>
<comment type="caution">
    <text evidence="5">The sequence shown here is derived from an EMBL/GenBank/DDBJ whole genome shotgun (WGS) entry which is preliminary data.</text>
</comment>
<proteinExistence type="predicted"/>
<keyword evidence="6" id="KW-1185">Reference proteome</keyword>
<dbReference type="GO" id="GO:0003713">
    <property type="term" value="F:transcription coactivator activity"/>
    <property type="evidence" value="ECO:0007669"/>
    <property type="project" value="TreeGrafter"/>
</dbReference>
<dbReference type="EMBL" id="JANBVN010000010">
    <property type="protein sequence ID" value="KAJ9164677.1"/>
    <property type="molecule type" value="Genomic_DNA"/>
</dbReference>
<evidence type="ECO:0000313" key="6">
    <source>
        <dbReference type="Proteomes" id="UP001174691"/>
    </source>
</evidence>
<dbReference type="InterPro" id="IPR024738">
    <property type="entry name" value="Hfi1/Tada1"/>
</dbReference>
<reference evidence="5" key="1">
    <citation type="submission" date="2022-07" db="EMBL/GenBank/DDBJ databases">
        <title>Fungi with potential for degradation of polypropylene.</title>
        <authorList>
            <person name="Gostincar C."/>
        </authorList>
    </citation>
    <scope>NUCLEOTIDE SEQUENCE</scope>
    <source>
        <strain evidence="5">EXF-13287</strain>
    </source>
</reference>
<dbReference type="Pfam" id="PF12767">
    <property type="entry name" value="SAGA-Tad1"/>
    <property type="match status" value="1"/>
</dbReference>
<dbReference type="Proteomes" id="UP001174691">
    <property type="component" value="Unassembled WGS sequence"/>
</dbReference>
<keyword evidence="3" id="KW-0804">Transcription</keyword>
<dbReference type="GO" id="GO:0006357">
    <property type="term" value="P:regulation of transcription by RNA polymerase II"/>
    <property type="evidence" value="ECO:0007669"/>
    <property type="project" value="TreeGrafter"/>
</dbReference>
<evidence type="ECO:0000256" key="2">
    <source>
        <dbReference type="ARBA" id="ARBA00023015"/>
    </source>
</evidence>
<evidence type="ECO:0000256" key="3">
    <source>
        <dbReference type="ARBA" id="ARBA00023163"/>
    </source>
</evidence>
<keyword evidence="2" id="KW-0805">Transcription regulation</keyword>
<gene>
    <name evidence="5" type="ORF">NKR19_g1101</name>
</gene>
<evidence type="ECO:0000313" key="5">
    <source>
        <dbReference type="EMBL" id="KAJ9164677.1"/>
    </source>
</evidence>
<dbReference type="GO" id="GO:0000124">
    <property type="term" value="C:SAGA complex"/>
    <property type="evidence" value="ECO:0007669"/>
    <property type="project" value="TreeGrafter"/>
</dbReference>
<dbReference type="PANTHER" id="PTHR21277">
    <property type="entry name" value="TRANSCRIPTIONAL ADAPTER 1"/>
    <property type="match status" value="1"/>
</dbReference>
<protein>
    <submittedName>
        <fullName evidence="5">Transcriptional coactivator HFI1/ADA1</fullName>
    </submittedName>
</protein>
<dbReference type="PANTHER" id="PTHR21277:SF5">
    <property type="entry name" value="TRANSCRIPTIONAL ADAPTER 1"/>
    <property type="match status" value="1"/>
</dbReference>
<sequence length="456" mass="50056">MADFDINPAALSSRPSISVSTPVLSNKSITVSSLQKPKTSQLIPSRIDLEPIYTKLKSCIAPEQWATYKEATTQFLVGRLNQAEYSEKIDPILASETGEKEHYHNQLIAAIYGNVTREMPDQGLAPWVSANDKPTTGTGPKPVSGDAAERRLKGEVMQLPGRDRRRIKDLVHNDFDPYESLASVFTDHQKPKAARTADVPASAVGGLSRMNFDLEIRKRFAQPLAVESGEFPDVSNIEARMLPFCYEAGLVSGNAPDTAHLMLVATETFIKEVMSTIFSATRSNGPGESGNAGFGPGGGWVMTHKYKKQLAKEEEAFQRGEVTRDKSGLLPIEAKKASERGPLGMGDLRVALDMTECGMANYPIIVRSALENYREGELEGWDEHTFLDGYEFAGQPEKMDYEVVAVNGQMNEMKMPNGIGYVEPMDIDSEDFSWEGADPTDGEFLDNVLDSCLTIG</sequence>
<evidence type="ECO:0000256" key="1">
    <source>
        <dbReference type="ARBA" id="ARBA00004123"/>
    </source>
</evidence>
<name>A0AA38SKX4_9PEZI</name>
<keyword evidence="4" id="KW-0539">Nucleus</keyword>
<accession>A0AA38SKX4</accession>